<sequence length="41" mass="4198">MQATPDLSLPSPVPAPIDAALQASSRVFDIAATALPSRLAH</sequence>
<dbReference type="GeneID" id="94693240"/>
<name>A0A1H3UGA2_9BURK</name>
<organism evidence="1 2">
    <name type="scientific">Delftia lacustris</name>
    <dbReference type="NCBI Taxonomy" id="558537"/>
    <lineage>
        <taxon>Bacteria</taxon>
        <taxon>Pseudomonadati</taxon>
        <taxon>Pseudomonadota</taxon>
        <taxon>Betaproteobacteria</taxon>
        <taxon>Burkholderiales</taxon>
        <taxon>Comamonadaceae</taxon>
        <taxon>Delftia</taxon>
    </lineage>
</organism>
<accession>A0A1H3UGA2</accession>
<evidence type="ECO:0000313" key="1">
    <source>
        <dbReference type="EMBL" id="SDZ61326.1"/>
    </source>
</evidence>
<reference evidence="1 2" key="1">
    <citation type="submission" date="2016-10" db="EMBL/GenBank/DDBJ databases">
        <authorList>
            <person name="de Groot N.N."/>
        </authorList>
    </citation>
    <scope>NUCLEOTIDE SEQUENCE [LARGE SCALE GENOMIC DNA]</scope>
    <source>
        <strain evidence="1 2">LMG 24775</strain>
    </source>
</reference>
<dbReference type="EMBL" id="FNPE01000044">
    <property type="protein sequence ID" value="SDZ61326.1"/>
    <property type="molecule type" value="Genomic_DNA"/>
</dbReference>
<protein>
    <submittedName>
        <fullName evidence="1">Uncharacterized protein</fullName>
    </submittedName>
</protein>
<evidence type="ECO:0000313" key="2">
    <source>
        <dbReference type="Proteomes" id="UP000183417"/>
    </source>
</evidence>
<dbReference type="Proteomes" id="UP000183417">
    <property type="component" value="Unassembled WGS sequence"/>
</dbReference>
<gene>
    <name evidence="1" type="ORF">SAMN05421547_14427</name>
</gene>
<dbReference type="AlphaFoldDB" id="A0A1H3UGA2"/>
<dbReference type="RefSeq" id="WP_016448898.1">
    <property type="nucleotide sequence ID" value="NZ_CP069318.1"/>
</dbReference>
<proteinExistence type="predicted"/>